<dbReference type="InterPro" id="IPR036812">
    <property type="entry name" value="NAD(P)_OxRdtase_dom_sf"/>
</dbReference>
<keyword evidence="1" id="KW-0560">Oxidoreductase</keyword>
<dbReference type="Proteomes" id="UP000243002">
    <property type="component" value="Unassembled WGS sequence"/>
</dbReference>
<dbReference type="Gene3D" id="3.20.20.100">
    <property type="entry name" value="NADP-dependent oxidoreductase domain"/>
    <property type="match status" value="1"/>
</dbReference>
<dbReference type="OrthoDB" id="9809990at2"/>
<feature type="domain" description="NADP-dependent oxidoreductase" evidence="2">
    <location>
        <begin position="10"/>
        <end position="307"/>
    </location>
</feature>
<evidence type="ECO:0000313" key="3">
    <source>
        <dbReference type="EMBL" id="PSJ04784.1"/>
    </source>
</evidence>
<gene>
    <name evidence="3" type="ORF">C7K55_08695</name>
</gene>
<protein>
    <submittedName>
        <fullName evidence="3">Oxidoreductase</fullName>
    </submittedName>
</protein>
<dbReference type="CDD" id="cd19093">
    <property type="entry name" value="AKR_AtPLR-like"/>
    <property type="match status" value="1"/>
</dbReference>
<evidence type="ECO:0000256" key="1">
    <source>
        <dbReference type="ARBA" id="ARBA00023002"/>
    </source>
</evidence>
<evidence type="ECO:0000259" key="2">
    <source>
        <dbReference type="Pfam" id="PF00248"/>
    </source>
</evidence>
<dbReference type="PANTHER" id="PTHR43364:SF4">
    <property type="entry name" value="NAD(P)-LINKED OXIDOREDUCTASE SUPERFAMILY PROTEIN"/>
    <property type="match status" value="1"/>
</dbReference>
<dbReference type="SUPFAM" id="SSF51430">
    <property type="entry name" value="NAD(P)-linked oxidoreductase"/>
    <property type="match status" value="1"/>
</dbReference>
<sequence>MAHPVGQAGIGVGTWAWGNQFLWGYDPSQDPVLEATFQRAVACGLHTFDTADSYGTGRFNGRSEALLGRFAAALPAAQRDQLLVATKLAPFPWRLGRRGYDRAFAASKRRLAGRIDLVQLHWSTARYAPWQEDPLLEGLADLVQQGEVAALGVSNMGPRRLRAVHRRLAERGVPPSSLQVQLSLLAPNPVQPGGVAEVCRELGIRLIAYSPLALGLLARSMADGPLPRGPRGALFRRLAPALVELQAEMARIAASRDASLAAVALNWCRAHGALPIPGLRRPEQVEQAAAALAWNLSEEERRRLDDLALGLDVGMPANPFQSD</sequence>
<organism evidence="3 4">
    <name type="scientific">Cyanobium usitatum str. Tous</name>
    <dbReference type="NCBI Taxonomy" id="2116684"/>
    <lineage>
        <taxon>Bacteria</taxon>
        <taxon>Bacillati</taxon>
        <taxon>Cyanobacteriota</taxon>
        <taxon>Cyanophyceae</taxon>
        <taxon>Synechococcales</taxon>
        <taxon>Prochlorococcaceae</taxon>
        <taxon>Cyanobium</taxon>
    </lineage>
</organism>
<dbReference type="PANTHER" id="PTHR43364">
    <property type="entry name" value="NADH-SPECIFIC METHYLGLYOXAL REDUCTASE-RELATED"/>
    <property type="match status" value="1"/>
</dbReference>
<dbReference type="AlphaFoldDB" id="A0A2P7MU57"/>
<comment type="caution">
    <text evidence="3">The sequence shown here is derived from an EMBL/GenBank/DDBJ whole genome shotgun (WGS) entry which is preliminary data.</text>
</comment>
<name>A0A2P7MU57_9CYAN</name>
<dbReference type="InterPro" id="IPR050523">
    <property type="entry name" value="AKR_Detox_Biosynth"/>
</dbReference>
<accession>A0A2P7MU57</accession>
<reference evidence="3 4" key="1">
    <citation type="journal article" date="2018" name="Environ. Microbiol.">
        <title>Ecological and genomic features of two widespread freshwater picocyanobacteria.</title>
        <authorList>
            <person name="Cabello-Yeves P.J."/>
            <person name="Picazo A."/>
            <person name="Camacho A."/>
            <person name="Callieri C."/>
            <person name="Rosselli R."/>
            <person name="Roda-Garcia J.J."/>
            <person name="Coutinho F.H."/>
            <person name="Rodriguez-Valera F."/>
        </authorList>
    </citation>
    <scope>NUCLEOTIDE SEQUENCE [LARGE SCALE GENOMIC DNA]</scope>
    <source>
        <strain evidence="3 4">Tous</strain>
    </source>
</reference>
<proteinExistence type="predicted"/>
<dbReference type="EMBL" id="PXXO01000009">
    <property type="protein sequence ID" value="PSJ04784.1"/>
    <property type="molecule type" value="Genomic_DNA"/>
</dbReference>
<dbReference type="Pfam" id="PF00248">
    <property type="entry name" value="Aldo_ket_red"/>
    <property type="match status" value="1"/>
</dbReference>
<dbReference type="GO" id="GO:0016491">
    <property type="term" value="F:oxidoreductase activity"/>
    <property type="evidence" value="ECO:0007669"/>
    <property type="project" value="UniProtKB-KW"/>
</dbReference>
<dbReference type="RefSeq" id="WP_106632347.1">
    <property type="nucleotide sequence ID" value="NZ_PXXO01000009.1"/>
</dbReference>
<keyword evidence="4" id="KW-1185">Reference proteome</keyword>
<dbReference type="InterPro" id="IPR023210">
    <property type="entry name" value="NADP_OxRdtase_dom"/>
</dbReference>
<evidence type="ECO:0000313" key="4">
    <source>
        <dbReference type="Proteomes" id="UP000243002"/>
    </source>
</evidence>